<keyword evidence="7 8" id="KW-0862">Zinc</keyword>
<dbReference type="InterPro" id="IPR036866">
    <property type="entry name" value="RibonucZ/Hydroxyglut_hydro"/>
</dbReference>
<dbReference type="Pfam" id="PF00753">
    <property type="entry name" value="Lactamase_B"/>
    <property type="match status" value="1"/>
</dbReference>
<keyword evidence="6 8" id="KW-0378">Hydrolase</keyword>
<organism evidence="11 12">
    <name type="scientific">Subdoligranulum variabile</name>
    <dbReference type="NCBI Taxonomy" id="214851"/>
    <lineage>
        <taxon>Bacteria</taxon>
        <taxon>Bacillati</taxon>
        <taxon>Bacillota</taxon>
        <taxon>Clostridia</taxon>
        <taxon>Eubacteriales</taxon>
        <taxon>Oscillospiraceae</taxon>
        <taxon>Subdoligranulum</taxon>
    </lineage>
</organism>
<evidence type="ECO:0000313" key="11">
    <source>
        <dbReference type="EMBL" id="HJG27944.1"/>
    </source>
</evidence>
<reference evidence="11" key="1">
    <citation type="journal article" date="2021" name="PeerJ">
        <title>Extensive microbial diversity within the chicken gut microbiome revealed by metagenomics and culture.</title>
        <authorList>
            <person name="Gilroy R."/>
            <person name="Ravi A."/>
            <person name="Getino M."/>
            <person name="Pursley I."/>
            <person name="Horton D.L."/>
            <person name="Alikhan N.F."/>
            <person name="Baker D."/>
            <person name="Gharbi K."/>
            <person name="Hall N."/>
            <person name="Watson M."/>
            <person name="Adriaenssens E.M."/>
            <person name="Foster-Nyarko E."/>
            <person name="Jarju S."/>
            <person name="Secka A."/>
            <person name="Antonio M."/>
            <person name="Oren A."/>
            <person name="Chaudhuri R.R."/>
            <person name="La Ragione R."/>
            <person name="Hildebrand F."/>
            <person name="Pallen M.J."/>
        </authorList>
    </citation>
    <scope>NUCLEOTIDE SEQUENCE</scope>
    <source>
        <strain evidence="11">ChiBcec21-2208</strain>
    </source>
</reference>
<dbReference type="EC" id="3.1.26.11" evidence="8"/>
<dbReference type="InterPro" id="IPR001279">
    <property type="entry name" value="Metallo-B-lactamas"/>
</dbReference>
<proteinExistence type="inferred from homology"/>
<comment type="cofactor">
    <cofactor evidence="8">
        <name>Zn(2+)</name>
        <dbReference type="ChEBI" id="CHEBI:29105"/>
    </cofactor>
    <text evidence="8">Binds 2 Zn(2+) ions.</text>
</comment>
<evidence type="ECO:0000256" key="7">
    <source>
        <dbReference type="ARBA" id="ARBA00022833"/>
    </source>
</evidence>
<sequence>MLTVTLLGTGGTQPLPERALAALAVSVGGGTVLLDCGEGTQTALRRWGVSAYRLHTVLLTHYHGDHILGLPGLLQTLSSLGRTAPLTVVGPAGLEAVAAPMAALAGPLPFAVHWRQAGQEPFAAGPLTVTPFPLEHRVPCCGYALTLPRAGRFDPGRARAAGIPVALWSRLQAGQTVEGFTPDQVLGPPRRGLKVVYATDTRPCPAVTEAAREADLLCMDATYADDADLDKAKLYGHATCRETGALAAEAGVRRLWLTHYSAAVTDLAPGLAAAQRAYPDAVAGTDGMRLELDFDKES</sequence>
<keyword evidence="4 8" id="KW-0479">Metal-binding</keyword>
<feature type="binding site" evidence="8">
    <location>
        <position position="200"/>
    </location>
    <ligand>
        <name>Zn(2+)</name>
        <dbReference type="ChEBI" id="CHEBI:29105"/>
        <label>2</label>
        <note>catalytic</note>
    </ligand>
</feature>
<dbReference type="Proteomes" id="UP000782880">
    <property type="component" value="Unassembled WGS sequence"/>
</dbReference>
<dbReference type="CDD" id="cd07717">
    <property type="entry name" value="RNaseZ_ZiPD-like_MBL-fold"/>
    <property type="match status" value="1"/>
</dbReference>
<dbReference type="PANTHER" id="PTHR46018">
    <property type="entry name" value="ZINC PHOSPHODIESTERASE ELAC PROTEIN 1"/>
    <property type="match status" value="1"/>
</dbReference>
<feature type="domain" description="Metallo-beta-lactamase" evidence="10">
    <location>
        <begin position="191"/>
        <end position="260"/>
    </location>
</feature>
<protein>
    <recommendedName>
        <fullName evidence="8">Ribonuclease Z</fullName>
        <shortName evidence="8">RNase Z</shortName>
        <ecNumber evidence="8">3.1.26.11</ecNumber>
    </recommendedName>
    <alternativeName>
        <fullName evidence="8">tRNA 3 endonuclease</fullName>
    </alternativeName>
    <alternativeName>
        <fullName evidence="8">tRNase Z</fullName>
    </alternativeName>
</protein>
<dbReference type="SUPFAM" id="SSF56281">
    <property type="entry name" value="Metallo-hydrolase/oxidoreductase"/>
    <property type="match status" value="1"/>
</dbReference>
<keyword evidence="5 8" id="KW-0255">Endonuclease</keyword>
<evidence type="ECO:0000259" key="10">
    <source>
        <dbReference type="Pfam" id="PF12706"/>
    </source>
</evidence>
<name>A0A921IIU9_9FIRM</name>
<comment type="similarity">
    <text evidence="8">Belongs to the RNase Z family.</text>
</comment>
<dbReference type="NCBIfam" id="NF000801">
    <property type="entry name" value="PRK00055.1-3"/>
    <property type="match status" value="1"/>
</dbReference>
<reference evidence="11" key="2">
    <citation type="submission" date="2021-09" db="EMBL/GenBank/DDBJ databases">
        <authorList>
            <person name="Gilroy R."/>
        </authorList>
    </citation>
    <scope>NUCLEOTIDE SEQUENCE</scope>
    <source>
        <strain evidence="11">ChiBcec21-2208</strain>
    </source>
</reference>
<feature type="binding site" evidence="8">
    <location>
        <position position="200"/>
    </location>
    <ligand>
        <name>Zn(2+)</name>
        <dbReference type="ChEBI" id="CHEBI:29105"/>
        <label>1</label>
        <note>catalytic</note>
    </ligand>
</feature>
<feature type="binding site" evidence="8">
    <location>
        <position position="136"/>
    </location>
    <ligand>
        <name>Zn(2+)</name>
        <dbReference type="ChEBI" id="CHEBI:29105"/>
        <label>1</label>
        <note>catalytic</note>
    </ligand>
</feature>
<evidence type="ECO:0000256" key="4">
    <source>
        <dbReference type="ARBA" id="ARBA00022723"/>
    </source>
</evidence>
<evidence type="ECO:0000259" key="9">
    <source>
        <dbReference type="Pfam" id="PF00753"/>
    </source>
</evidence>
<evidence type="ECO:0000256" key="5">
    <source>
        <dbReference type="ARBA" id="ARBA00022759"/>
    </source>
</evidence>
<keyword evidence="3 8" id="KW-0540">Nuclease</keyword>
<dbReference type="PANTHER" id="PTHR46018:SF2">
    <property type="entry name" value="ZINC PHOSPHODIESTERASE ELAC PROTEIN 1"/>
    <property type="match status" value="1"/>
</dbReference>
<feature type="domain" description="Metallo-beta-lactamase" evidence="9">
    <location>
        <begin position="27"/>
        <end position="77"/>
    </location>
</feature>
<feature type="binding site" evidence="8">
    <location>
        <position position="61"/>
    </location>
    <ligand>
        <name>Zn(2+)</name>
        <dbReference type="ChEBI" id="CHEBI:29105"/>
        <label>1</label>
        <note>catalytic</note>
    </ligand>
</feature>
<dbReference type="Pfam" id="PF12706">
    <property type="entry name" value="Lactamase_B_2"/>
    <property type="match status" value="1"/>
</dbReference>
<feature type="binding site" evidence="8">
    <location>
        <position position="66"/>
    </location>
    <ligand>
        <name>Zn(2+)</name>
        <dbReference type="ChEBI" id="CHEBI:29105"/>
        <label>2</label>
        <note>catalytic</note>
    </ligand>
</feature>
<gene>
    <name evidence="8" type="primary">rnz</name>
    <name evidence="11" type="ORF">K8V20_04770</name>
</gene>
<evidence type="ECO:0000256" key="1">
    <source>
        <dbReference type="ARBA" id="ARBA00011738"/>
    </source>
</evidence>
<evidence type="ECO:0000313" key="12">
    <source>
        <dbReference type="Proteomes" id="UP000782880"/>
    </source>
</evidence>
<keyword evidence="2 8" id="KW-0819">tRNA processing</keyword>
<dbReference type="GO" id="GO:0042781">
    <property type="term" value="F:3'-tRNA processing endoribonuclease activity"/>
    <property type="evidence" value="ECO:0007669"/>
    <property type="project" value="UniProtKB-UniRule"/>
</dbReference>
<dbReference type="GO" id="GO:0008270">
    <property type="term" value="F:zinc ion binding"/>
    <property type="evidence" value="ECO:0007669"/>
    <property type="project" value="UniProtKB-UniRule"/>
</dbReference>
<evidence type="ECO:0000256" key="6">
    <source>
        <dbReference type="ARBA" id="ARBA00022801"/>
    </source>
</evidence>
<evidence type="ECO:0000256" key="8">
    <source>
        <dbReference type="HAMAP-Rule" id="MF_01818"/>
    </source>
</evidence>
<comment type="function">
    <text evidence="8">Zinc phosphodiesterase, which displays some tRNA 3'-processing endonuclease activity. Probably involved in tRNA maturation, by removing a 3'-trailer from precursor tRNA.</text>
</comment>
<feature type="binding site" evidence="8">
    <location>
        <position position="259"/>
    </location>
    <ligand>
        <name>Zn(2+)</name>
        <dbReference type="ChEBI" id="CHEBI:29105"/>
        <label>2</label>
        <note>catalytic</note>
    </ligand>
</feature>
<dbReference type="HAMAP" id="MF_01818">
    <property type="entry name" value="RNase_Z_BN"/>
    <property type="match status" value="1"/>
</dbReference>
<dbReference type="InterPro" id="IPR013471">
    <property type="entry name" value="RNase_Z/BN"/>
</dbReference>
<comment type="caution">
    <text evidence="11">The sequence shown here is derived from an EMBL/GenBank/DDBJ whole genome shotgun (WGS) entry which is preliminary data.</text>
</comment>
<comment type="subunit">
    <text evidence="1 8">Homodimer.</text>
</comment>
<feature type="binding site" evidence="8">
    <location>
        <position position="65"/>
    </location>
    <ligand>
        <name>Zn(2+)</name>
        <dbReference type="ChEBI" id="CHEBI:29105"/>
        <label>2</label>
        <note>catalytic</note>
    </ligand>
</feature>
<dbReference type="EMBL" id="DYVE01000120">
    <property type="protein sequence ID" value="HJG27944.1"/>
    <property type="molecule type" value="Genomic_DNA"/>
</dbReference>
<comment type="catalytic activity">
    <reaction evidence="8">
        <text>Endonucleolytic cleavage of RNA, removing extra 3' nucleotides from tRNA precursor, generating 3' termini of tRNAs. A 3'-hydroxy group is left at the tRNA terminus and a 5'-phosphoryl group is left at the trailer molecule.</text>
        <dbReference type="EC" id="3.1.26.11"/>
    </reaction>
</comment>
<evidence type="ECO:0000256" key="3">
    <source>
        <dbReference type="ARBA" id="ARBA00022722"/>
    </source>
</evidence>
<evidence type="ECO:0000256" key="2">
    <source>
        <dbReference type="ARBA" id="ARBA00022694"/>
    </source>
</evidence>
<accession>A0A921IIU9</accession>
<dbReference type="AlphaFoldDB" id="A0A921IIU9"/>
<feature type="binding site" evidence="8">
    <location>
        <position position="63"/>
    </location>
    <ligand>
        <name>Zn(2+)</name>
        <dbReference type="ChEBI" id="CHEBI:29105"/>
        <label>1</label>
        <note>catalytic</note>
    </ligand>
</feature>
<feature type="active site" description="Proton acceptor" evidence="8">
    <location>
        <position position="65"/>
    </location>
</feature>
<dbReference type="Gene3D" id="3.60.15.10">
    <property type="entry name" value="Ribonuclease Z/Hydroxyacylglutathione hydrolase-like"/>
    <property type="match status" value="1"/>
</dbReference>